<dbReference type="NCBIfam" id="NF002469">
    <property type="entry name" value="PRK01712.1"/>
    <property type="match status" value="1"/>
</dbReference>
<dbReference type="GO" id="GO:0006109">
    <property type="term" value="P:regulation of carbohydrate metabolic process"/>
    <property type="evidence" value="ECO:0007669"/>
    <property type="project" value="InterPro"/>
</dbReference>
<dbReference type="GO" id="GO:0005829">
    <property type="term" value="C:cytosol"/>
    <property type="evidence" value="ECO:0007669"/>
    <property type="project" value="TreeGrafter"/>
</dbReference>
<dbReference type="Proteomes" id="UP001198163">
    <property type="component" value="Unassembled WGS sequence"/>
</dbReference>
<keyword evidence="7" id="KW-1185">Reference proteome</keyword>
<keyword evidence="2 5" id="KW-0678">Repressor</keyword>
<comment type="function">
    <text evidence="5">A translational regulator that binds mRNA to regulate translation initiation and/or mRNA stability. Usually binds in the 5'-UTR at or near the Shine-Dalgarno sequence preventing ribosome-binding, thus repressing translation. Its main target seems to be the major flagellin gene, while its function is anatagonized by FliW.</text>
</comment>
<protein>
    <recommendedName>
        <fullName evidence="5">Translational regulator CsrA</fullName>
    </recommendedName>
</protein>
<dbReference type="FunFam" id="2.60.40.4380:FF:000002">
    <property type="entry name" value="Translational regulator CsrA"/>
    <property type="match status" value="1"/>
</dbReference>
<gene>
    <name evidence="5 6" type="primary">csrA</name>
    <name evidence="6" type="ORF">K7J14_09210</name>
</gene>
<comment type="subunit">
    <text evidence="5">Homodimer; the beta-strands of each monomer intercalate to form a hydrophobic core, while the alpha-helices form wings that extend away from the core.</text>
</comment>
<dbReference type="GO" id="GO:0006402">
    <property type="term" value="P:mRNA catabolic process"/>
    <property type="evidence" value="ECO:0007669"/>
    <property type="project" value="InterPro"/>
</dbReference>
<evidence type="ECO:0000256" key="4">
    <source>
        <dbReference type="ARBA" id="ARBA00022884"/>
    </source>
</evidence>
<comment type="similarity">
    <text evidence="5">Belongs to the CsrA/RsmA family.</text>
</comment>
<keyword evidence="1 5" id="KW-0963">Cytoplasm</keyword>
<evidence type="ECO:0000256" key="1">
    <source>
        <dbReference type="ARBA" id="ARBA00022490"/>
    </source>
</evidence>
<dbReference type="GO" id="GO:0045947">
    <property type="term" value="P:negative regulation of translational initiation"/>
    <property type="evidence" value="ECO:0007669"/>
    <property type="project" value="UniProtKB-UniRule"/>
</dbReference>
<evidence type="ECO:0000256" key="3">
    <source>
        <dbReference type="ARBA" id="ARBA00022845"/>
    </source>
</evidence>
<dbReference type="InterPro" id="IPR036107">
    <property type="entry name" value="CsrA_sf"/>
</dbReference>
<keyword evidence="5" id="KW-1005">Bacterial flagellum biogenesis</keyword>
<dbReference type="InterPro" id="IPR003751">
    <property type="entry name" value="CsrA"/>
</dbReference>
<dbReference type="GO" id="GO:0048027">
    <property type="term" value="F:mRNA 5'-UTR binding"/>
    <property type="evidence" value="ECO:0007669"/>
    <property type="project" value="UniProtKB-UniRule"/>
</dbReference>
<dbReference type="EMBL" id="JAINWA010000003">
    <property type="protein sequence ID" value="MCD1654880.1"/>
    <property type="molecule type" value="Genomic_DNA"/>
</dbReference>
<keyword evidence="3 5" id="KW-0810">Translation regulation</keyword>
<evidence type="ECO:0000313" key="6">
    <source>
        <dbReference type="EMBL" id="MCD1654880.1"/>
    </source>
</evidence>
<evidence type="ECO:0000256" key="5">
    <source>
        <dbReference type="HAMAP-Rule" id="MF_00167"/>
    </source>
</evidence>
<dbReference type="Gene3D" id="2.60.40.4380">
    <property type="entry name" value="Translational regulator CsrA"/>
    <property type="match status" value="1"/>
</dbReference>
<dbReference type="RefSeq" id="WP_230755512.1">
    <property type="nucleotide sequence ID" value="NZ_JAINWA010000003.1"/>
</dbReference>
<dbReference type="GO" id="GO:1902208">
    <property type="term" value="P:regulation of bacterial-type flagellum assembly"/>
    <property type="evidence" value="ECO:0007669"/>
    <property type="project" value="UniProtKB-UniRule"/>
</dbReference>
<dbReference type="Pfam" id="PF02599">
    <property type="entry name" value="CsrA"/>
    <property type="match status" value="1"/>
</dbReference>
<proteinExistence type="inferred from homology"/>
<evidence type="ECO:0000256" key="2">
    <source>
        <dbReference type="ARBA" id="ARBA00022491"/>
    </source>
</evidence>
<organism evidence="6 7">
    <name type="scientific">Teretinema zuelzerae</name>
    <dbReference type="NCBI Taxonomy" id="156"/>
    <lineage>
        <taxon>Bacteria</taxon>
        <taxon>Pseudomonadati</taxon>
        <taxon>Spirochaetota</taxon>
        <taxon>Spirochaetia</taxon>
        <taxon>Spirochaetales</taxon>
        <taxon>Treponemataceae</taxon>
        <taxon>Teretinema</taxon>
    </lineage>
</organism>
<comment type="caution">
    <text evidence="6">The sequence shown here is derived from an EMBL/GenBank/DDBJ whole genome shotgun (WGS) entry which is preliminary data.</text>
</comment>
<comment type="subcellular location">
    <subcellularLocation>
        <location evidence="5">Cytoplasm</location>
    </subcellularLocation>
</comment>
<dbReference type="GO" id="GO:0044781">
    <property type="term" value="P:bacterial-type flagellum organization"/>
    <property type="evidence" value="ECO:0007669"/>
    <property type="project" value="UniProtKB-KW"/>
</dbReference>
<dbReference type="PANTHER" id="PTHR34984:SF1">
    <property type="entry name" value="CARBON STORAGE REGULATOR"/>
    <property type="match status" value="1"/>
</dbReference>
<dbReference type="NCBIfam" id="TIGR00202">
    <property type="entry name" value="csrA"/>
    <property type="match status" value="1"/>
</dbReference>
<dbReference type="SUPFAM" id="SSF117130">
    <property type="entry name" value="CsrA-like"/>
    <property type="match status" value="1"/>
</dbReference>
<sequence length="75" mass="8204">MLILSRKINEKIMIGDDISVTIIEIRGDQVKIGVEAPKSVKVFRHEVFEAIKSENQAAAVSQPDLSGLSGILLDQ</sequence>
<accession>A0AAE3JK37</accession>
<dbReference type="AlphaFoldDB" id="A0AAE3JK37"/>
<dbReference type="HAMAP" id="MF_00167">
    <property type="entry name" value="CsrA"/>
    <property type="match status" value="1"/>
</dbReference>
<keyword evidence="4 5" id="KW-0694">RNA-binding</keyword>
<evidence type="ECO:0000313" key="7">
    <source>
        <dbReference type="Proteomes" id="UP001198163"/>
    </source>
</evidence>
<name>A0AAE3JK37_9SPIR</name>
<dbReference type="PANTHER" id="PTHR34984">
    <property type="entry name" value="CARBON STORAGE REGULATOR"/>
    <property type="match status" value="1"/>
</dbReference>
<reference evidence="6" key="1">
    <citation type="submission" date="2021-08" db="EMBL/GenBank/DDBJ databases">
        <title>Comparative analyses of Brucepasteria parasyntrophica and Teretinema zuelzerae.</title>
        <authorList>
            <person name="Song Y."/>
            <person name="Brune A."/>
        </authorList>
    </citation>
    <scope>NUCLEOTIDE SEQUENCE</scope>
    <source>
        <strain evidence="6">DSM 1903</strain>
    </source>
</reference>